<dbReference type="EMBL" id="CP070614">
    <property type="protein sequence ID" value="QSE87425.1"/>
    <property type="molecule type" value="Genomic_DNA"/>
</dbReference>
<accession>A0A974VXD1</accession>
<evidence type="ECO:0000313" key="2">
    <source>
        <dbReference type="EMBL" id="QSE87425.1"/>
    </source>
</evidence>
<gene>
    <name evidence="2" type="ORF">JWS13_01985</name>
</gene>
<sequence>MAGIRETGDGGRLTDRIGLGVLTRIVHRDLVDEVLAETGRVEPRRWLLPGASGHLLRAGHDIVLRAMRTRK</sequence>
<reference evidence="2 3" key="2">
    <citation type="journal article" date="2022" name="Arch. Microbiol.">
        <title>Rhodococcus pseudokoreensis sp. nov. isolated from the rhizosphere of young M26 apple rootstocks.</title>
        <authorList>
            <person name="Kampfer P."/>
            <person name="Glaeser S.P."/>
            <person name="Blom J."/>
            <person name="Wolf J."/>
            <person name="Benning S."/>
            <person name="Schloter M."/>
            <person name="Neumann-Schaal M."/>
        </authorList>
    </citation>
    <scope>NUCLEOTIDE SEQUENCE [LARGE SCALE GENOMIC DNA]</scope>
    <source>
        <strain evidence="2 3">R79</strain>
    </source>
</reference>
<name>A0A974VXD1_9NOCA</name>
<organism evidence="2 3">
    <name type="scientific">Rhodococcus pseudokoreensis</name>
    <dbReference type="NCBI Taxonomy" id="2811421"/>
    <lineage>
        <taxon>Bacteria</taxon>
        <taxon>Bacillati</taxon>
        <taxon>Actinomycetota</taxon>
        <taxon>Actinomycetes</taxon>
        <taxon>Mycobacteriales</taxon>
        <taxon>Nocardiaceae</taxon>
        <taxon>Rhodococcus</taxon>
    </lineage>
</organism>
<dbReference type="Proteomes" id="UP000662986">
    <property type="component" value="Plasmid unnamed5"/>
</dbReference>
<keyword evidence="2" id="KW-0614">Plasmid</keyword>
<feature type="domain" description="Transposase IS4 N-terminal" evidence="1">
    <location>
        <begin position="18"/>
        <end position="50"/>
    </location>
</feature>
<protein>
    <submittedName>
        <fullName evidence="2">Transposase domain-containing protein</fullName>
    </submittedName>
</protein>
<dbReference type="InterPro" id="IPR024473">
    <property type="entry name" value="Transposases_IS4_N"/>
</dbReference>
<reference evidence="2 3" key="1">
    <citation type="journal article" date="2021" name="Microbiol. Resour. Announc.">
        <title>Complete Genome Sequences of Two Rhodococcus sp. Strains with Large and Linear Chromosomes, Isolated from Apple Rhizosphere.</title>
        <authorList>
            <person name="Benning S."/>
            <person name="Brugnone N."/>
            <person name="Siani R."/>
            <person name="Kublik S."/>
            <person name="Schloter M."/>
            <person name="Rad V."/>
        </authorList>
    </citation>
    <scope>NUCLEOTIDE SEQUENCE [LARGE SCALE GENOMIC DNA]</scope>
    <source>
        <strain evidence="2 3">R79</strain>
    </source>
</reference>
<dbReference type="Pfam" id="PF13006">
    <property type="entry name" value="Nterm_IS4"/>
    <property type="match status" value="1"/>
</dbReference>
<evidence type="ECO:0000313" key="3">
    <source>
        <dbReference type="Proteomes" id="UP000662986"/>
    </source>
</evidence>
<keyword evidence="3" id="KW-1185">Reference proteome</keyword>
<geneLocation type="plasmid" evidence="2 3">
    <name>unnamed5</name>
</geneLocation>
<proteinExistence type="predicted"/>
<evidence type="ECO:0000259" key="1">
    <source>
        <dbReference type="Pfam" id="PF13006"/>
    </source>
</evidence>